<proteinExistence type="inferred from homology"/>
<evidence type="ECO:0000313" key="7">
    <source>
        <dbReference type="RefSeq" id="XP_014677216.1"/>
    </source>
</evidence>
<dbReference type="Proteomes" id="UP000695022">
    <property type="component" value="Unplaced"/>
</dbReference>
<keyword evidence="3 4" id="KW-0472">Membrane</keyword>
<evidence type="ECO:0000256" key="5">
    <source>
        <dbReference type="SAM" id="MobiDB-lite"/>
    </source>
</evidence>
<dbReference type="InterPro" id="IPR007274">
    <property type="entry name" value="Cop_transporter"/>
</dbReference>
<keyword evidence="4" id="KW-0406">Ion transport</keyword>
<keyword evidence="6" id="KW-1185">Reference proteome</keyword>
<name>A0ABM1EYE5_PRICU</name>
<evidence type="ECO:0000313" key="6">
    <source>
        <dbReference type="Proteomes" id="UP000695022"/>
    </source>
</evidence>
<keyword evidence="4" id="KW-0186">Copper</keyword>
<dbReference type="RefSeq" id="XP_014677216.1">
    <property type="nucleotide sequence ID" value="XM_014821730.1"/>
</dbReference>
<feature type="transmembrane region" description="Helical" evidence="4">
    <location>
        <begin position="171"/>
        <end position="190"/>
    </location>
</feature>
<evidence type="ECO:0000256" key="3">
    <source>
        <dbReference type="ARBA" id="ARBA00023136"/>
    </source>
</evidence>
<keyword evidence="2 4" id="KW-1133">Transmembrane helix</keyword>
<dbReference type="Pfam" id="PF04145">
    <property type="entry name" value="Ctr"/>
    <property type="match status" value="1"/>
</dbReference>
<organism evidence="6 7">
    <name type="scientific">Priapulus caudatus</name>
    <name type="common">Priapulid worm</name>
    <dbReference type="NCBI Taxonomy" id="37621"/>
    <lineage>
        <taxon>Eukaryota</taxon>
        <taxon>Metazoa</taxon>
        <taxon>Ecdysozoa</taxon>
        <taxon>Scalidophora</taxon>
        <taxon>Priapulida</taxon>
        <taxon>Priapulimorpha</taxon>
        <taxon>Priapulimorphida</taxon>
        <taxon>Priapulidae</taxon>
        <taxon>Priapulus</taxon>
    </lineage>
</organism>
<evidence type="ECO:0000256" key="1">
    <source>
        <dbReference type="ARBA" id="ARBA00022692"/>
    </source>
</evidence>
<keyword evidence="1 4" id="KW-0812">Transmembrane</keyword>
<reference evidence="7" key="1">
    <citation type="submission" date="2025-08" db="UniProtKB">
        <authorList>
            <consortium name="RefSeq"/>
        </authorList>
    </citation>
    <scope>IDENTIFICATION</scope>
</reference>
<comment type="similarity">
    <text evidence="4">Belongs to the copper transporter (Ctr) (TC 1.A.56) family. SLC31A subfamily.</text>
</comment>
<evidence type="ECO:0000256" key="2">
    <source>
        <dbReference type="ARBA" id="ARBA00022989"/>
    </source>
</evidence>
<keyword evidence="4" id="KW-0813">Transport</keyword>
<protein>
    <recommendedName>
        <fullName evidence="4">Copper transport protein</fullName>
    </recommendedName>
</protein>
<keyword evidence="4" id="KW-0187">Copper transport</keyword>
<dbReference type="PANTHER" id="PTHR12483">
    <property type="entry name" value="SOLUTE CARRIER FAMILY 31 COPPER TRANSPORTERS"/>
    <property type="match status" value="1"/>
</dbReference>
<gene>
    <name evidence="7" type="primary">LOC106817083</name>
</gene>
<dbReference type="PANTHER" id="PTHR12483:SF115">
    <property type="entry name" value="COPPER TRANSPORT PROTEIN"/>
    <property type="match status" value="1"/>
</dbReference>
<accession>A0ABM1EYE5</accession>
<feature type="transmembrane region" description="Helical" evidence="4">
    <location>
        <begin position="67"/>
        <end position="87"/>
    </location>
</feature>
<sequence length="208" mass="22797">MDHSGHNMEEGAVMNDPVSMETTTTGHSEHTTGGDNGGHDMTMSMAMTFQAGYKQVILFDIWKTETVGAMIGAVAIVFVLAALYEGLKVFREHLLIQAQSRIATSVPVQPTSVRKEQDGSVIFLNNESSSENDITTSDGLRMCSIDHVLQTVLHLIQVTVSYILMLIAMTYNVWLCIGVVFGAAAGYFCFGWKRSVGNHVHDSTEHCH</sequence>
<feature type="region of interest" description="Disordered" evidence="5">
    <location>
        <begin position="18"/>
        <end position="39"/>
    </location>
</feature>
<dbReference type="GeneID" id="106817083"/>
<evidence type="ECO:0000256" key="4">
    <source>
        <dbReference type="RuleBase" id="RU367022"/>
    </source>
</evidence>
<comment type="subcellular location">
    <subcellularLocation>
        <location evidence="4">Membrane</location>
        <topology evidence="4">Multi-pass membrane protein</topology>
    </subcellularLocation>
</comment>